<sequence length="328" mass="37824">MPPRAGSSSPLTFVAKCCCANASNVLVARPAAQVVACQFSTTSRQSRRTRAQHDFYRWLKGRGLPFRDAPKDGPRYVSQQSDQPFPLNPHFRSQPVLSEDMREEVYRRIKTQNQSLKSVSSDLGVDVRRVAAVVRMKEIEKQWVIERKPLAKPYARAILGMLPQTPLNLERPENQVPHEPINEIHVHKLTMQQLFVPVSESRQFNREDAAKAFHRNMLSTDERSPLKELVTLRKDIASGIPRNKAAEKFRATTRAEEDRLIEKERRRLEKAEEDTKRVDTGRFEFRFKEMNVEDVGKDGRGKKAVGWRYGVPFYDRRKGEFKLPTSVP</sequence>
<dbReference type="EMBL" id="VUJX02000004">
    <property type="protein sequence ID" value="KAL0937866.1"/>
    <property type="molecule type" value="Genomic_DNA"/>
</dbReference>
<name>A0ACC3Z196_COLTU</name>
<keyword evidence="2" id="KW-1185">Reference proteome</keyword>
<evidence type="ECO:0000313" key="1">
    <source>
        <dbReference type="EMBL" id="KAL0937866.1"/>
    </source>
</evidence>
<reference evidence="1 2" key="1">
    <citation type="journal article" date="2020" name="Phytopathology">
        <title>Genome Sequence Resources of Colletotrichum truncatum, C. plurivorum, C. musicola, and C. sojae: Four Species Pathogenic to Soybean (Glycine max).</title>
        <authorList>
            <person name="Rogerio F."/>
            <person name="Boufleur T.R."/>
            <person name="Ciampi-Guillardi M."/>
            <person name="Sukno S.A."/>
            <person name="Thon M.R."/>
            <person name="Massola Junior N.S."/>
            <person name="Baroncelli R."/>
        </authorList>
    </citation>
    <scope>NUCLEOTIDE SEQUENCE [LARGE SCALE GENOMIC DNA]</scope>
    <source>
        <strain evidence="1 2">CMES1059</strain>
    </source>
</reference>
<accession>A0ACC3Z196</accession>
<proteinExistence type="predicted"/>
<organism evidence="1 2">
    <name type="scientific">Colletotrichum truncatum</name>
    <name type="common">Anthracnose fungus</name>
    <name type="synonym">Colletotrichum capsici</name>
    <dbReference type="NCBI Taxonomy" id="5467"/>
    <lineage>
        <taxon>Eukaryota</taxon>
        <taxon>Fungi</taxon>
        <taxon>Dikarya</taxon>
        <taxon>Ascomycota</taxon>
        <taxon>Pezizomycotina</taxon>
        <taxon>Sordariomycetes</taxon>
        <taxon>Hypocreomycetidae</taxon>
        <taxon>Glomerellales</taxon>
        <taxon>Glomerellaceae</taxon>
        <taxon>Colletotrichum</taxon>
        <taxon>Colletotrichum truncatum species complex</taxon>
    </lineage>
</organism>
<protein>
    <submittedName>
        <fullName evidence="1">Uncharacterized protein</fullName>
    </submittedName>
</protein>
<comment type="caution">
    <text evidence="1">The sequence shown here is derived from an EMBL/GenBank/DDBJ whole genome shotgun (WGS) entry which is preliminary data.</text>
</comment>
<gene>
    <name evidence="1" type="ORF">CTRU02_207597</name>
</gene>
<evidence type="ECO:0000313" key="2">
    <source>
        <dbReference type="Proteomes" id="UP000805649"/>
    </source>
</evidence>
<dbReference type="Proteomes" id="UP000805649">
    <property type="component" value="Unassembled WGS sequence"/>
</dbReference>